<dbReference type="InterPro" id="IPR046924">
    <property type="entry name" value="CATASP"/>
</dbReference>
<gene>
    <name evidence="2" type="ORF">GCM10017581_097640</name>
</gene>
<proteinExistence type="predicted"/>
<sequence>MADRPPRGVLDTLSDSLRWRLPSAAWILLDSQMTQIDRALRHADPAAIQDAHARLELLRPGPTPSIGGHGTATCPPALAEKIETLIRLVRADIS</sequence>
<evidence type="ECO:0000313" key="3">
    <source>
        <dbReference type="Proteomes" id="UP001143480"/>
    </source>
</evidence>
<evidence type="ECO:0000259" key="1">
    <source>
        <dbReference type="Pfam" id="PF20271"/>
    </source>
</evidence>
<reference evidence="2" key="1">
    <citation type="journal article" date="2014" name="Int. J. Syst. Evol. Microbiol.">
        <title>Complete genome sequence of Corynebacterium casei LMG S-19264T (=DSM 44701T), isolated from a smear-ripened cheese.</title>
        <authorList>
            <consortium name="US DOE Joint Genome Institute (JGI-PGF)"/>
            <person name="Walter F."/>
            <person name="Albersmeier A."/>
            <person name="Kalinowski J."/>
            <person name="Ruckert C."/>
        </authorList>
    </citation>
    <scope>NUCLEOTIDE SEQUENCE</scope>
    <source>
        <strain evidence="2">VKM Ac-1321</strain>
    </source>
</reference>
<dbReference type="Pfam" id="PF20271">
    <property type="entry name" value="CATASP"/>
    <property type="match status" value="1"/>
</dbReference>
<accession>A0A9W6KYZ2</accession>
<name>A0A9W6KYZ2_9ACTN</name>
<protein>
    <recommendedName>
        <fullName evidence="1">CATRA-Associated Small Protein domain-containing protein</fullName>
    </recommendedName>
</protein>
<dbReference type="EMBL" id="BSFP01000121">
    <property type="protein sequence ID" value="GLL08004.1"/>
    <property type="molecule type" value="Genomic_DNA"/>
</dbReference>
<dbReference type="AlphaFoldDB" id="A0A9W6KYZ2"/>
<dbReference type="RefSeq" id="WP_223092348.1">
    <property type="nucleotide sequence ID" value="NZ_BAAAXA010000001.1"/>
</dbReference>
<feature type="domain" description="CATRA-Associated Small Protein" evidence="1">
    <location>
        <begin position="9"/>
        <end position="91"/>
    </location>
</feature>
<comment type="caution">
    <text evidence="2">The sequence shown here is derived from an EMBL/GenBank/DDBJ whole genome shotgun (WGS) entry which is preliminary data.</text>
</comment>
<reference evidence="2" key="2">
    <citation type="submission" date="2023-01" db="EMBL/GenBank/DDBJ databases">
        <authorList>
            <person name="Sun Q."/>
            <person name="Evtushenko L."/>
        </authorList>
    </citation>
    <scope>NUCLEOTIDE SEQUENCE</scope>
    <source>
        <strain evidence="2">VKM Ac-1321</strain>
    </source>
</reference>
<evidence type="ECO:0000313" key="2">
    <source>
        <dbReference type="EMBL" id="GLL08004.1"/>
    </source>
</evidence>
<organism evidence="2 3">
    <name type="scientific">Dactylosporangium matsuzakiense</name>
    <dbReference type="NCBI Taxonomy" id="53360"/>
    <lineage>
        <taxon>Bacteria</taxon>
        <taxon>Bacillati</taxon>
        <taxon>Actinomycetota</taxon>
        <taxon>Actinomycetes</taxon>
        <taxon>Micromonosporales</taxon>
        <taxon>Micromonosporaceae</taxon>
        <taxon>Dactylosporangium</taxon>
    </lineage>
</organism>
<dbReference type="Proteomes" id="UP001143480">
    <property type="component" value="Unassembled WGS sequence"/>
</dbReference>
<keyword evidence="3" id="KW-1185">Reference proteome</keyword>